<dbReference type="AlphaFoldDB" id="A0AA36I423"/>
<keyword evidence="2" id="KW-1185">Reference proteome</keyword>
<proteinExistence type="predicted"/>
<gene>
    <name evidence="1" type="ORF">EVOR1521_LOCUS8492</name>
</gene>
<name>A0AA36I423_9DINO</name>
<reference evidence="1" key="1">
    <citation type="submission" date="2023-08" db="EMBL/GenBank/DDBJ databases">
        <authorList>
            <person name="Chen Y."/>
            <person name="Shah S."/>
            <person name="Dougan E. K."/>
            <person name="Thang M."/>
            <person name="Chan C."/>
        </authorList>
    </citation>
    <scope>NUCLEOTIDE SEQUENCE</scope>
</reference>
<comment type="caution">
    <text evidence="1">The sequence shown here is derived from an EMBL/GenBank/DDBJ whole genome shotgun (WGS) entry which is preliminary data.</text>
</comment>
<accession>A0AA36I423</accession>
<sequence length="129" mass="14153">MILTNARSLVICREAVMSRSQLDLQYATFPGREVAAVIAPTGFPNPLLAAFWFKGISLDCSGGARLDYPLAPMGTHHVSLNWRRFLFATAGGKLTACRHLDCGMMLTNGVFQLNLQCATFAGRDMKQEN</sequence>
<dbReference type="EMBL" id="CAUJNA010000725">
    <property type="protein sequence ID" value="CAJ1380585.1"/>
    <property type="molecule type" value="Genomic_DNA"/>
</dbReference>
<protein>
    <submittedName>
        <fullName evidence="1">Uncharacterized protein</fullName>
    </submittedName>
</protein>
<organism evidence="1 2">
    <name type="scientific">Effrenium voratum</name>
    <dbReference type="NCBI Taxonomy" id="2562239"/>
    <lineage>
        <taxon>Eukaryota</taxon>
        <taxon>Sar</taxon>
        <taxon>Alveolata</taxon>
        <taxon>Dinophyceae</taxon>
        <taxon>Suessiales</taxon>
        <taxon>Symbiodiniaceae</taxon>
        <taxon>Effrenium</taxon>
    </lineage>
</organism>
<evidence type="ECO:0000313" key="1">
    <source>
        <dbReference type="EMBL" id="CAJ1380585.1"/>
    </source>
</evidence>
<dbReference type="Proteomes" id="UP001178507">
    <property type="component" value="Unassembled WGS sequence"/>
</dbReference>
<evidence type="ECO:0000313" key="2">
    <source>
        <dbReference type="Proteomes" id="UP001178507"/>
    </source>
</evidence>